<proteinExistence type="inferred from homology"/>
<dbReference type="Gene3D" id="1.10.1740.10">
    <property type="match status" value="1"/>
</dbReference>
<dbReference type="InterPro" id="IPR036388">
    <property type="entry name" value="WH-like_DNA-bd_sf"/>
</dbReference>
<dbReference type="RefSeq" id="WP_233676830.1">
    <property type="nucleotide sequence ID" value="NZ_JAJUOS010000007.1"/>
</dbReference>
<comment type="caution">
    <text evidence="7">The sequence shown here is derived from an EMBL/GenBank/DDBJ whole genome shotgun (WGS) entry which is preliminary data.</text>
</comment>
<keyword evidence="4" id="KW-0804">Transcription</keyword>
<dbReference type="Proteomes" id="UP001521181">
    <property type="component" value="Unassembled WGS sequence"/>
</dbReference>
<dbReference type="EMBL" id="JAJUOS010000007">
    <property type="protein sequence ID" value="MCE5973852.1"/>
    <property type="molecule type" value="Genomic_DNA"/>
</dbReference>
<keyword evidence="2" id="KW-0805">Transcription regulation</keyword>
<gene>
    <name evidence="7" type="ORF">LZA78_10200</name>
</gene>
<feature type="domain" description="PhyR sigma2" evidence="6">
    <location>
        <begin position="10"/>
        <end position="63"/>
    </location>
</feature>
<dbReference type="InterPro" id="IPR013249">
    <property type="entry name" value="RNA_pol_sigma70_r4_t2"/>
</dbReference>
<accession>A0ABS8YVI8</accession>
<evidence type="ECO:0000256" key="3">
    <source>
        <dbReference type="ARBA" id="ARBA00023082"/>
    </source>
</evidence>
<organism evidence="7 8">
    <name type="scientific">Rhodobacter flavimaris</name>
    <dbReference type="NCBI Taxonomy" id="2907145"/>
    <lineage>
        <taxon>Bacteria</taxon>
        <taxon>Pseudomonadati</taxon>
        <taxon>Pseudomonadota</taxon>
        <taxon>Alphaproteobacteria</taxon>
        <taxon>Rhodobacterales</taxon>
        <taxon>Rhodobacter group</taxon>
        <taxon>Rhodobacter</taxon>
    </lineage>
</organism>
<dbReference type="SUPFAM" id="SSF88659">
    <property type="entry name" value="Sigma3 and sigma4 domains of RNA polymerase sigma factors"/>
    <property type="match status" value="1"/>
</dbReference>
<evidence type="ECO:0000256" key="4">
    <source>
        <dbReference type="ARBA" id="ARBA00023163"/>
    </source>
</evidence>
<keyword evidence="3" id="KW-0731">Sigma factor</keyword>
<dbReference type="InterPro" id="IPR013324">
    <property type="entry name" value="RNA_pol_sigma_r3/r4-like"/>
</dbReference>
<dbReference type="SUPFAM" id="SSF88946">
    <property type="entry name" value="Sigma2 domain of RNA polymerase sigma factors"/>
    <property type="match status" value="1"/>
</dbReference>
<dbReference type="Pfam" id="PF22029">
    <property type="entry name" value="PhyR_sigma2"/>
    <property type="match status" value="1"/>
</dbReference>
<name>A0ABS8YVI8_9RHOB</name>
<evidence type="ECO:0000259" key="5">
    <source>
        <dbReference type="Pfam" id="PF08281"/>
    </source>
</evidence>
<dbReference type="InterPro" id="IPR039425">
    <property type="entry name" value="RNA_pol_sigma-70-like"/>
</dbReference>
<dbReference type="Pfam" id="PF08281">
    <property type="entry name" value="Sigma70_r4_2"/>
    <property type="match status" value="1"/>
</dbReference>
<evidence type="ECO:0000256" key="1">
    <source>
        <dbReference type="ARBA" id="ARBA00010641"/>
    </source>
</evidence>
<evidence type="ECO:0000313" key="8">
    <source>
        <dbReference type="Proteomes" id="UP001521181"/>
    </source>
</evidence>
<dbReference type="PANTHER" id="PTHR43133:SF25">
    <property type="entry name" value="RNA POLYMERASE SIGMA FACTOR RFAY-RELATED"/>
    <property type="match status" value="1"/>
</dbReference>
<sequence length="171" mass="19175">MRQPRKRHLIEAQIPALRRFAYALARDGALADDLVQDCLERALSRWHLLRTGPELRAWLFRVLRNLHIDALRARGRRGAVTLDEAPEPAHPGGAESALELAEVLRALWTLPLDQREAILLIGVEDFSYEDAARILDVPVGTLMSRLARGRAALRAATGRETGGRPNLRRVK</sequence>
<evidence type="ECO:0000313" key="7">
    <source>
        <dbReference type="EMBL" id="MCE5973852.1"/>
    </source>
</evidence>
<dbReference type="NCBIfam" id="TIGR02937">
    <property type="entry name" value="sigma70-ECF"/>
    <property type="match status" value="1"/>
</dbReference>
<protein>
    <submittedName>
        <fullName evidence="7">Sigma-70 family RNA polymerase sigma factor</fullName>
    </submittedName>
</protein>
<evidence type="ECO:0000259" key="6">
    <source>
        <dbReference type="Pfam" id="PF22029"/>
    </source>
</evidence>
<dbReference type="InterPro" id="IPR053866">
    <property type="entry name" value="PhyR_sigma2"/>
</dbReference>
<dbReference type="InterPro" id="IPR013325">
    <property type="entry name" value="RNA_pol_sigma_r2"/>
</dbReference>
<reference evidence="7 8" key="1">
    <citation type="submission" date="2021-12" db="EMBL/GenBank/DDBJ databases">
        <title>Sinirhodobacter sp. WL0062 is a bacterium isolated from seawater.</title>
        <authorList>
            <person name="Wang L."/>
            <person name="He W."/>
            <person name="Zhang D.-F."/>
        </authorList>
    </citation>
    <scope>NUCLEOTIDE SEQUENCE [LARGE SCALE GENOMIC DNA]</scope>
    <source>
        <strain evidence="7 8">WL0062</strain>
    </source>
</reference>
<dbReference type="Gene3D" id="1.10.10.10">
    <property type="entry name" value="Winged helix-like DNA-binding domain superfamily/Winged helix DNA-binding domain"/>
    <property type="match status" value="1"/>
</dbReference>
<keyword evidence="8" id="KW-1185">Reference proteome</keyword>
<dbReference type="InterPro" id="IPR014284">
    <property type="entry name" value="RNA_pol_sigma-70_dom"/>
</dbReference>
<comment type="similarity">
    <text evidence="1">Belongs to the sigma-70 factor family. ECF subfamily.</text>
</comment>
<evidence type="ECO:0000256" key="2">
    <source>
        <dbReference type="ARBA" id="ARBA00023015"/>
    </source>
</evidence>
<feature type="domain" description="RNA polymerase sigma factor 70 region 4 type 2" evidence="5">
    <location>
        <begin position="101"/>
        <end position="153"/>
    </location>
</feature>
<dbReference type="PANTHER" id="PTHR43133">
    <property type="entry name" value="RNA POLYMERASE ECF-TYPE SIGMA FACTO"/>
    <property type="match status" value="1"/>
</dbReference>